<keyword evidence="2" id="KW-1185">Reference proteome</keyword>
<gene>
    <name evidence="1" type="ordered locus">Mycch_4534</name>
</gene>
<accession>I4BPN0</accession>
<dbReference type="RefSeq" id="WP_014817705.1">
    <property type="nucleotide sequence ID" value="NC_018027.1"/>
</dbReference>
<proteinExistence type="predicted"/>
<dbReference type="STRING" id="710421.Mycch_4534"/>
<organism evidence="1 2">
    <name type="scientific">Mycolicibacterium chubuense (strain NBB4)</name>
    <name type="common">Mycobacterium chubuense</name>
    <dbReference type="NCBI Taxonomy" id="710421"/>
    <lineage>
        <taxon>Bacteria</taxon>
        <taxon>Bacillati</taxon>
        <taxon>Actinomycetota</taxon>
        <taxon>Actinomycetes</taxon>
        <taxon>Mycobacteriales</taxon>
        <taxon>Mycobacteriaceae</taxon>
        <taxon>Mycolicibacterium</taxon>
    </lineage>
</organism>
<dbReference type="eggNOG" id="ENOG5032KXI">
    <property type="taxonomic scope" value="Bacteria"/>
</dbReference>
<reference evidence="1 2" key="1">
    <citation type="submission" date="2012-06" db="EMBL/GenBank/DDBJ databases">
        <title>Complete sequence of chromosome of Mycobacterium chubuense NBB4.</title>
        <authorList>
            <consortium name="US DOE Joint Genome Institute"/>
            <person name="Lucas S."/>
            <person name="Han J."/>
            <person name="Lapidus A."/>
            <person name="Cheng J.-F."/>
            <person name="Goodwin L."/>
            <person name="Pitluck S."/>
            <person name="Peters L."/>
            <person name="Mikhailova N."/>
            <person name="Teshima H."/>
            <person name="Detter J.C."/>
            <person name="Han C."/>
            <person name="Tapia R."/>
            <person name="Land M."/>
            <person name="Hauser L."/>
            <person name="Kyrpides N."/>
            <person name="Ivanova N."/>
            <person name="Pagani I."/>
            <person name="Mattes T."/>
            <person name="Holmes A."/>
            <person name="Rutledge P."/>
            <person name="Paulsen I."/>
            <person name="Coleman N."/>
            <person name="Woyke T."/>
        </authorList>
    </citation>
    <scope>NUCLEOTIDE SEQUENCE [LARGE SCALE GENOMIC DNA]</scope>
    <source>
        <strain evidence="1 2">NBB4</strain>
    </source>
</reference>
<evidence type="ECO:0000313" key="1">
    <source>
        <dbReference type="EMBL" id="AFM19237.1"/>
    </source>
</evidence>
<dbReference type="EMBL" id="CP003053">
    <property type="protein sequence ID" value="AFM19237.1"/>
    <property type="molecule type" value="Genomic_DNA"/>
</dbReference>
<dbReference type="Proteomes" id="UP000006057">
    <property type="component" value="Chromosome"/>
</dbReference>
<dbReference type="KEGG" id="mcb:Mycch_4534"/>
<dbReference type="HOGENOM" id="CLU_2862981_0_0_11"/>
<dbReference type="PATRIC" id="fig|710421.3.peg.4524"/>
<protein>
    <submittedName>
        <fullName evidence="1">Uncharacterized protein</fullName>
    </submittedName>
</protein>
<sequence>MTEAITAYCKVCGHPKEHHDLDVHLDPEKSYEKRREEGEHGYGACRDMSYGDHHCLCVEYQSWT</sequence>
<dbReference type="AlphaFoldDB" id="I4BPN0"/>
<evidence type="ECO:0000313" key="2">
    <source>
        <dbReference type="Proteomes" id="UP000006057"/>
    </source>
</evidence>
<name>I4BPN0_MYCCN</name>
<dbReference type="OrthoDB" id="4630090at2"/>